<gene>
    <name evidence="1" type="ORF">A2744_01895</name>
</gene>
<dbReference type="AlphaFoldDB" id="A0A1G1Y1N5"/>
<dbReference type="STRING" id="1797535.A2744_01895"/>
<protein>
    <recommendedName>
        <fullName evidence="3">Thioredoxin domain-containing protein</fullName>
    </recommendedName>
</protein>
<dbReference type="Proteomes" id="UP000178240">
    <property type="component" value="Unassembled WGS sequence"/>
</dbReference>
<name>A0A1G1Y1N5_9BACT</name>
<accession>A0A1G1Y1N5</accession>
<reference evidence="1 2" key="1">
    <citation type="journal article" date="2016" name="Nat. Commun.">
        <title>Thousands of microbial genomes shed light on interconnected biogeochemical processes in an aquifer system.</title>
        <authorList>
            <person name="Anantharaman K."/>
            <person name="Brown C.T."/>
            <person name="Hug L.A."/>
            <person name="Sharon I."/>
            <person name="Castelle C.J."/>
            <person name="Probst A.J."/>
            <person name="Thomas B.C."/>
            <person name="Singh A."/>
            <person name="Wilkins M.J."/>
            <person name="Karaoz U."/>
            <person name="Brodie E.L."/>
            <person name="Williams K.H."/>
            <person name="Hubbard S.S."/>
            <person name="Banfield J.F."/>
        </authorList>
    </citation>
    <scope>NUCLEOTIDE SEQUENCE [LARGE SCALE GENOMIC DNA]</scope>
</reference>
<sequence>MKNQKLIFISSIALAALVIVVIVVQVMSSANAGPGQYDSFAQCLKQSGAKMYGAYWCPHCQDQKEMFGPSWQYVDYIECAIPGGQGQTAVCSQAGIDGYPTWVFGDGSRVAGAMSLSDISQKSNCPLEPIAEPIAQPPAAEAQ</sequence>
<dbReference type="Gene3D" id="3.40.30.10">
    <property type="entry name" value="Glutaredoxin"/>
    <property type="match status" value="1"/>
</dbReference>
<dbReference type="PANTHER" id="PTHR34573">
    <property type="entry name" value="VKC DOMAIN-CONTAINING PROTEIN"/>
    <property type="match status" value="1"/>
</dbReference>
<evidence type="ECO:0000313" key="1">
    <source>
        <dbReference type="EMBL" id="OGY46094.1"/>
    </source>
</evidence>
<dbReference type="EMBL" id="MHIE01000007">
    <property type="protein sequence ID" value="OGY46094.1"/>
    <property type="molecule type" value="Genomic_DNA"/>
</dbReference>
<organism evidence="1 2">
    <name type="scientific">Candidatus Buchananbacteria bacterium RIFCSPHIGHO2_01_FULL_44_11</name>
    <dbReference type="NCBI Taxonomy" id="1797535"/>
    <lineage>
        <taxon>Bacteria</taxon>
        <taxon>Candidatus Buchananiibacteriota</taxon>
    </lineage>
</organism>
<dbReference type="InterPro" id="IPR036249">
    <property type="entry name" value="Thioredoxin-like_sf"/>
</dbReference>
<proteinExistence type="predicted"/>
<evidence type="ECO:0008006" key="3">
    <source>
        <dbReference type="Google" id="ProtNLM"/>
    </source>
</evidence>
<dbReference type="SUPFAM" id="SSF52833">
    <property type="entry name" value="Thioredoxin-like"/>
    <property type="match status" value="1"/>
</dbReference>
<comment type="caution">
    <text evidence="1">The sequence shown here is derived from an EMBL/GenBank/DDBJ whole genome shotgun (WGS) entry which is preliminary data.</text>
</comment>
<evidence type="ECO:0000313" key="2">
    <source>
        <dbReference type="Proteomes" id="UP000178240"/>
    </source>
</evidence>
<dbReference type="PANTHER" id="PTHR34573:SF1">
    <property type="entry name" value="VITAMIN K EPOXIDE REDUCTASE DOMAIN-CONTAINING PROTEIN"/>
    <property type="match status" value="1"/>
</dbReference>